<sequence>MMSEEKKNEYETDGKYRKDRLMQVVRWTEVGTRGDTTPVRMITSTPGHEMYAADTRSDCLARIDEHINPAAPSSLTIIPSCNHHLLYRYYYYYLVLLPLIPLTISH</sequence>
<keyword evidence="1" id="KW-0472">Membrane</keyword>
<reference evidence="3" key="1">
    <citation type="submission" date="2017-02" db="UniProtKB">
        <authorList>
            <consortium name="WormBaseParasite"/>
        </authorList>
    </citation>
    <scope>IDENTIFICATION</scope>
</reference>
<keyword evidence="1" id="KW-1133">Transmembrane helix</keyword>
<keyword evidence="2" id="KW-1185">Reference proteome</keyword>
<proteinExistence type="predicted"/>
<evidence type="ECO:0000313" key="2">
    <source>
        <dbReference type="Proteomes" id="UP000046393"/>
    </source>
</evidence>
<accession>A0A0N5ASL9</accession>
<evidence type="ECO:0000256" key="1">
    <source>
        <dbReference type="SAM" id="Phobius"/>
    </source>
</evidence>
<dbReference type="Proteomes" id="UP000046393">
    <property type="component" value="Unplaced"/>
</dbReference>
<feature type="transmembrane region" description="Helical" evidence="1">
    <location>
        <begin position="89"/>
        <end position="105"/>
    </location>
</feature>
<evidence type="ECO:0000313" key="3">
    <source>
        <dbReference type="WBParaSite" id="SMUV_0000779301-mRNA-1"/>
    </source>
</evidence>
<organism evidence="2 3">
    <name type="scientific">Syphacia muris</name>
    <dbReference type="NCBI Taxonomy" id="451379"/>
    <lineage>
        <taxon>Eukaryota</taxon>
        <taxon>Metazoa</taxon>
        <taxon>Ecdysozoa</taxon>
        <taxon>Nematoda</taxon>
        <taxon>Chromadorea</taxon>
        <taxon>Rhabditida</taxon>
        <taxon>Spirurina</taxon>
        <taxon>Oxyuridomorpha</taxon>
        <taxon>Oxyuroidea</taxon>
        <taxon>Oxyuridae</taxon>
        <taxon>Syphacia</taxon>
    </lineage>
</organism>
<name>A0A0N5ASL9_9BILA</name>
<dbReference type="AlphaFoldDB" id="A0A0N5ASL9"/>
<protein>
    <submittedName>
        <fullName evidence="3">Uncharacterized protein</fullName>
    </submittedName>
</protein>
<dbReference type="WBParaSite" id="SMUV_0000779301-mRNA-1">
    <property type="protein sequence ID" value="SMUV_0000779301-mRNA-1"/>
    <property type="gene ID" value="SMUV_0000779301"/>
</dbReference>
<keyword evidence="1" id="KW-0812">Transmembrane</keyword>